<evidence type="ECO:0000259" key="3">
    <source>
        <dbReference type="Pfam" id="PF25888"/>
    </source>
</evidence>
<comment type="caution">
    <text evidence="4">The sequence shown here is derived from an EMBL/GenBank/DDBJ whole genome shotgun (WGS) entry which is preliminary data.</text>
</comment>
<feature type="domain" description="Replicative helicase loading/DNA remodeling protein DnaB N-terminal winged helix" evidence="3">
    <location>
        <begin position="4"/>
        <end position="253"/>
    </location>
</feature>
<gene>
    <name evidence="4" type="primary">dnaB2</name>
    <name evidence="4" type="ORF">CPX_001627</name>
</gene>
<evidence type="ECO:0000259" key="2">
    <source>
        <dbReference type="Pfam" id="PF07261"/>
    </source>
</evidence>
<dbReference type="Proteomes" id="UP000037386">
    <property type="component" value="Unassembled WGS sequence"/>
</dbReference>
<reference evidence="5" key="1">
    <citation type="submission" date="2015-05" db="EMBL/GenBank/DDBJ databases">
        <title>Draft genome sequence of 'Candidatus Phytoplasma Pruni' strain CX, a plant pathogenic bacterium.</title>
        <authorList>
            <person name="Lee I.-M."/>
            <person name="Bottner-Parker K.D."/>
            <person name="Shao J."/>
            <person name="Gundersen-Rindal D.E."/>
            <person name="Zhao Y."/>
            <person name="Davis R.E."/>
        </authorList>
    </citation>
    <scope>NUCLEOTIDE SEQUENCE [LARGE SCALE GENOMIC DNA]</scope>
    <source>
        <strain evidence="5">CX</strain>
    </source>
</reference>
<dbReference type="RefSeq" id="WP_053521499.1">
    <property type="nucleotide sequence ID" value="NZ_LHCF01000009.1"/>
</dbReference>
<dbReference type="InterPro" id="IPR006343">
    <property type="entry name" value="DnaB/C_C"/>
</dbReference>
<name>A0A0M1MZT5_9MOLU</name>
<sequence length="399" mass="47225">MFTLQNFNVHNRNILSHEEQKILTLLYQPLIGTDAIGLYYTLSFLNSNDLEEPNLIHQFLLDLLNIDEKTFFQFKDKLEAVNLLTTYQNKTKENLYALNPPLSAVLFFQDPLLSQFLLSEVGEHIYFSLEKILLPENSLNLTNYQNVSKHFSDVYHFEKINPQETLNSFKYNNEQKKQTTVLQKYFNYESFLNHLSERFKKPFLLEWQNMDYIIKLAFVYALTPEEMATLYQESFRNNYVDDLDLNHLRNSLNLKFSQSNAKIKTLSNKNLNTETNEMILYLKNSHPHRIIKNFSKNKRFGAALYDAVFLLLKKTEVEIGVINALIMYVCKIKAHKDDSFISYNYFDTILKSWTKKGIVTTETAYDYLMEENVFKTSKKDNKNSPKWLDNFKKEFSFKK</sequence>
<dbReference type="InterPro" id="IPR058660">
    <property type="entry name" value="WHD_DnaB"/>
</dbReference>
<feature type="domain" description="DnaB/C C-terminal" evidence="2">
    <location>
        <begin position="313"/>
        <end position="367"/>
    </location>
</feature>
<protein>
    <submittedName>
        <fullName evidence="4">Replication initiation/membrane attachment protein</fullName>
    </submittedName>
</protein>
<dbReference type="Pfam" id="PF07261">
    <property type="entry name" value="DnaB_2"/>
    <property type="match status" value="1"/>
</dbReference>
<organism evidence="4 5">
    <name type="scientific">Candidatus Phytoplasma pruni</name>
    <dbReference type="NCBI Taxonomy" id="479893"/>
    <lineage>
        <taxon>Bacteria</taxon>
        <taxon>Bacillati</taxon>
        <taxon>Mycoplasmatota</taxon>
        <taxon>Mollicutes</taxon>
        <taxon>Acholeplasmatales</taxon>
        <taxon>Acholeplasmataceae</taxon>
        <taxon>Candidatus Phytoplasma</taxon>
        <taxon>16SrIII (X-disease group)</taxon>
    </lineage>
</organism>
<dbReference type="PATRIC" id="fig|479893.3.peg.429"/>
<dbReference type="AlphaFoldDB" id="A0A0M1MZT5"/>
<evidence type="ECO:0000313" key="5">
    <source>
        <dbReference type="Proteomes" id="UP000037386"/>
    </source>
</evidence>
<accession>A0A0M1MZT5</accession>
<proteinExistence type="inferred from homology"/>
<dbReference type="EMBL" id="LHCF01000009">
    <property type="protein sequence ID" value="KOR75407.1"/>
    <property type="molecule type" value="Genomic_DNA"/>
</dbReference>
<dbReference type="STRING" id="479893.CPX_001627"/>
<evidence type="ECO:0000313" key="4">
    <source>
        <dbReference type="EMBL" id="KOR75407.1"/>
    </source>
</evidence>
<evidence type="ECO:0000256" key="1">
    <source>
        <dbReference type="ARBA" id="ARBA00093462"/>
    </source>
</evidence>
<dbReference type="Pfam" id="PF25888">
    <property type="entry name" value="WHD_DnaB"/>
    <property type="match status" value="1"/>
</dbReference>
<comment type="similarity">
    <text evidence="1">Belongs to the DnaB/DnaD family.</text>
</comment>
<dbReference type="OrthoDB" id="384022at2"/>